<reference evidence="1 2" key="1">
    <citation type="submission" date="2014-02" db="EMBL/GenBank/DDBJ databases">
        <title>The small core and large imbalanced accessory genome model reveals a collaborative survival strategy of Sorangium cellulosum strains in nature.</title>
        <authorList>
            <person name="Han K."/>
            <person name="Peng R."/>
            <person name="Blom J."/>
            <person name="Li Y.-Z."/>
        </authorList>
    </citation>
    <scope>NUCLEOTIDE SEQUENCE [LARGE SCALE GENOMIC DNA]</scope>
    <source>
        <strain evidence="1 2">So0007-03</strain>
    </source>
</reference>
<dbReference type="SUPFAM" id="SSF48371">
    <property type="entry name" value="ARM repeat"/>
    <property type="match status" value="1"/>
</dbReference>
<organism evidence="1 2">
    <name type="scientific">Sorangium cellulosum</name>
    <name type="common">Polyangium cellulosum</name>
    <dbReference type="NCBI Taxonomy" id="56"/>
    <lineage>
        <taxon>Bacteria</taxon>
        <taxon>Pseudomonadati</taxon>
        <taxon>Myxococcota</taxon>
        <taxon>Polyangia</taxon>
        <taxon>Polyangiales</taxon>
        <taxon>Polyangiaceae</taxon>
        <taxon>Sorangium</taxon>
    </lineage>
</organism>
<dbReference type="Gene3D" id="1.25.10.10">
    <property type="entry name" value="Leucine-rich Repeat Variant"/>
    <property type="match status" value="1"/>
</dbReference>
<dbReference type="InterPro" id="IPR016024">
    <property type="entry name" value="ARM-type_fold"/>
</dbReference>
<dbReference type="EMBL" id="JEME01002973">
    <property type="protein sequence ID" value="KYG02725.1"/>
    <property type="molecule type" value="Genomic_DNA"/>
</dbReference>
<gene>
    <name evidence="1" type="ORF">BE21_54435</name>
</gene>
<evidence type="ECO:0000313" key="2">
    <source>
        <dbReference type="Proteomes" id="UP000075502"/>
    </source>
</evidence>
<dbReference type="AlphaFoldDB" id="A0A150TDF7"/>
<comment type="caution">
    <text evidence="1">The sequence shown here is derived from an EMBL/GenBank/DDBJ whole genome shotgun (WGS) entry which is preliminary data.</text>
</comment>
<sequence>MGAVHPDLRVIVTSRTSFAKPPLEDKKSGLWLRKHAVVLREKDFDPAALLRAHLDHDKSIDGSTRGWLQEHALDIARQLTRPLSYQRLIDLAREVDAESRTEERIAEIIRAASNAELGQDLIKTFEAESNEVLMGLTAVWLALETWGQQAGDLKGHLDCLEEDLSDLGAEVTGASTKLRAHGWLRIRGDRWEMHPVYLEGCFQAQKSRRQLVRRVADSLLDALLGRGDLSAVSSMWRALDGRELLKNTFTRKIRDVARSLLRAGSDGVMGSDIFVSAFTLLGAHGDVGHPVDALVMALTFSDDSESSGWGHTWRAPPWDAETWRAVKGEPATEAIVREWMRKGFPTMPSFLVTSSERALVTFLYQLADVSHEFDRLVEDIEGDFISDVIAEGAVRSRTADLGALFAQAITLHQEAEEWARTTEPSDEDSYAEDDYLADEWYRRIKPAHALIDALLDEHARRGAHDWAARQTEPLVFERFAERIKSDKVCAAQVVADVIAACPADGKAEIVKAVLQQARLLDVALAALPSLPPHTWGRIVRDGLGVDDAAPSDDQERRWREVVLPAAQRLTPEEQIIVAFDVSTSEATSELARQICGYLEVDARDALDALGAARPRDLSPAAATLLERICDSPADAAGPALRALAAAGHSVDSRITQWLAPDAVVSRGTAALDAAAVLPQSDAVRLLSHGIQHRRARVRKHAISLLEAHADESATAALVQAALDPVASVRIQAANALSGRPARAAWEALLELLNDRTDTSEAARMGHGWGDEHHPEYGVAVAAANALDRLDPWPAELVSTIDEALKPDASKPLMRRTARTLQKMRATHKKS</sequence>
<name>A0A150TDF7_SORCE</name>
<dbReference type="Proteomes" id="UP000075502">
    <property type="component" value="Unassembled WGS sequence"/>
</dbReference>
<evidence type="ECO:0008006" key="3">
    <source>
        <dbReference type="Google" id="ProtNLM"/>
    </source>
</evidence>
<protein>
    <recommendedName>
        <fullName evidence="3">HEAT repeat domain-containing protein</fullName>
    </recommendedName>
</protein>
<dbReference type="InterPro" id="IPR011989">
    <property type="entry name" value="ARM-like"/>
</dbReference>
<evidence type="ECO:0000313" key="1">
    <source>
        <dbReference type="EMBL" id="KYG02725.1"/>
    </source>
</evidence>
<proteinExistence type="predicted"/>
<accession>A0A150TDF7</accession>